<accession>A0A383DXX9</accession>
<proteinExistence type="predicted"/>
<sequence>MPTLETLGEESDYSGFLSPEVSEAL</sequence>
<feature type="region of interest" description="Disordered" evidence="1">
    <location>
        <begin position="1"/>
        <end position="25"/>
    </location>
</feature>
<name>A0A383DXX9_9ZZZZ</name>
<feature type="non-terminal residue" evidence="2">
    <location>
        <position position="25"/>
    </location>
</feature>
<dbReference type="AlphaFoldDB" id="A0A383DXX9"/>
<evidence type="ECO:0000256" key="1">
    <source>
        <dbReference type="SAM" id="MobiDB-lite"/>
    </source>
</evidence>
<protein>
    <submittedName>
        <fullName evidence="2">Uncharacterized protein</fullName>
    </submittedName>
</protein>
<reference evidence="2" key="1">
    <citation type="submission" date="2018-05" db="EMBL/GenBank/DDBJ databases">
        <authorList>
            <person name="Lanie J.A."/>
            <person name="Ng W.-L."/>
            <person name="Kazmierczak K.M."/>
            <person name="Andrzejewski T.M."/>
            <person name="Davidsen T.M."/>
            <person name="Wayne K.J."/>
            <person name="Tettelin H."/>
            <person name="Glass J.I."/>
            <person name="Rusch D."/>
            <person name="Podicherti R."/>
            <person name="Tsui H.-C.T."/>
            <person name="Winkler M.E."/>
        </authorList>
    </citation>
    <scope>NUCLEOTIDE SEQUENCE</scope>
</reference>
<dbReference type="EMBL" id="UINC01220932">
    <property type="protein sequence ID" value="SVE49060.1"/>
    <property type="molecule type" value="Genomic_DNA"/>
</dbReference>
<organism evidence="2">
    <name type="scientific">marine metagenome</name>
    <dbReference type="NCBI Taxonomy" id="408172"/>
    <lineage>
        <taxon>unclassified sequences</taxon>
        <taxon>metagenomes</taxon>
        <taxon>ecological metagenomes</taxon>
    </lineage>
</organism>
<gene>
    <name evidence="2" type="ORF">METZ01_LOCUS501914</name>
</gene>
<evidence type="ECO:0000313" key="2">
    <source>
        <dbReference type="EMBL" id="SVE49060.1"/>
    </source>
</evidence>